<sequence>MKAVLIISLGASLLFSCNQTRNDGTNTDAFDIITEKSYVVREPQPVKDTLTGADSILLRRQTLTDYLERHGFKKHIAAKDSLLFRRNNRQEVMIGLFEPEDAWQENMIIAFDPMKNPLFINLHKDTTQIEQYINKK</sequence>
<reference evidence="1 2" key="1">
    <citation type="submission" date="2019-12" db="EMBL/GenBank/DDBJ databases">
        <title>Chitinophaga sp. strain ysch24 (GDMCC 1.1355), whole genome shotgun sequence.</title>
        <authorList>
            <person name="Zhang X."/>
        </authorList>
    </citation>
    <scope>NUCLEOTIDE SEQUENCE [LARGE SCALE GENOMIC DNA]</scope>
    <source>
        <strain evidence="2">ysch24</strain>
    </source>
</reference>
<evidence type="ECO:0000313" key="1">
    <source>
        <dbReference type="EMBL" id="MVT07005.1"/>
    </source>
</evidence>
<accession>A0A7K1TZ06</accession>
<gene>
    <name evidence="1" type="ORF">GO493_01940</name>
</gene>
<dbReference type="AlphaFoldDB" id="A0A7K1TZ06"/>
<protein>
    <submittedName>
        <fullName evidence="1">Uncharacterized protein</fullName>
    </submittedName>
</protein>
<dbReference type="EMBL" id="WRXN01000001">
    <property type="protein sequence ID" value="MVT07005.1"/>
    <property type="molecule type" value="Genomic_DNA"/>
</dbReference>
<evidence type="ECO:0000313" key="2">
    <source>
        <dbReference type="Proteomes" id="UP000461730"/>
    </source>
</evidence>
<dbReference type="Proteomes" id="UP000461730">
    <property type="component" value="Unassembled WGS sequence"/>
</dbReference>
<keyword evidence="2" id="KW-1185">Reference proteome</keyword>
<organism evidence="1 2">
    <name type="scientific">Chitinophaga tropicalis</name>
    <dbReference type="NCBI Taxonomy" id="2683588"/>
    <lineage>
        <taxon>Bacteria</taxon>
        <taxon>Pseudomonadati</taxon>
        <taxon>Bacteroidota</taxon>
        <taxon>Chitinophagia</taxon>
        <taxon>Chitinophagales</taxon>
        <taxon>Chitinophagaceae</taxon>
        <taxon>Chitinophaga</taxon>
    </lineage>
</organism>
<comment type="caution">
    <text evidence="1">The sequence shown here is derived from an EMBL/GenBank/DDBJ whole genome shotgun (WGS) entry which is preliminary data.</text>
</comment>
<dbReference type="RefSeq" id="WP_157304373.1">
    <property type="nucleotide sequence ID" value="NZ_WRXN01000001.1"/>
</dbReference>
<dbReference type="PROSITE" id="PS51257">
    <property type="entry name" value="PROKAR_LIPOPROTEIN"/>
    <property type="match status" value="1"/>
</dbReference>
<proteinExistence type="predicted"/>
<name>A0A7K1TZ06_9BACT</name>